<dbReference type="AlphaFoldDB" id="V8P556"/>
<protein>
    <submittedName>
        <fullName evidence="2">InfB</fullName>
    </submittedName>
</protein>
<feature type="non-terminal residue" evidence="2">
    <location>
        <position position="1"/>
    </location>
</feature>
<evidence type="ECO:0000313" key="2">
    <source>
        <dbReference type="EMBL" id="ETE69153.1"/>
    </source>
</evidence>
<proteinExistence type="predicted"/>
<dbReference type="EMBL" id="AZIM01000835">
    <property type="protein sequence ID" value="ETE69153.1"/>
    <property type="molecule type" value="Genomic_DNA"/>
</dbReference>
<comment type="caution">
    <text evidence="2">The sequence shown here is derived from an EMBL/GenBank/DDBJ whole genome shotgun (WGS) entry which is preliminary data.</text>
</comment>
<name>V8P556_OPHHA</name>
<evidence type="ECO:0000256" key="1">
    <source>
        <dbReference type="SAM" id="MobiDB-lite"/>
    </source>
</evidence>
<organism evidence="2 3">
    <name type="scientific">Ophiophagus hannah</name>
    <name type="common">King cobra</name>
    <name type="synonym">Naja hannah</name>
    <dbReference type="NCBI Taxonomy" id="8665"/>
    <lineage>
        <taxon>Eukaryota</taxon>
        <taxon>Metazoa</taxon>
        <taxon>Chordata</taxon>
        <taxon>Craniata</taxon>
        <taxon>Vertebrata</taxon>
        <taxon>Euteleostomi</taxon>
        <taxon>Lepidosauria</taxon>
        <taxon>Squamata</taxon>
        <taxon>Bifurcata</taxon>
        <taxon>Unidentata</taxon>
        <taxon>Episquamata</taxon>
        <taxon>Toxicofera</taxon>
        <taxon>Serpentes</taxon>
        <taxon>Colubroidea</taxon>
        <taxon>Elapidae</taxon>
        <taxon>Elapinae</taxon>
        <taxon>Ophiophagus</taxon>
    </lineage>
</organism>
<keyword evidence="3" id="KW-1185">Reference proteome</keyword>
<evidence type="ECO:0000313" key="3">
    <source>
        <dbReference type="Proteomes" id="UP000018936"/>
    </source>
</evidence>
<gene>
    <name evidence="2" type="primary">infB</name>
    <name evidence="2" type="ORF">L345_05035</name>
</gene>
<reference evidence="2 3" key="1">
    <citation type="journal article" date="2013" name="Proc. Natl. Acad. Sci. U.S.A.">
        <title>The king cobra genome reveals dynamic gene evolution and adaptation in the snake venom system.</title>
        <authorList>
            <person name="Vonk F.J."/>
            <person name="Casewell N.R."/>
            <person name="Henkel C.V."/>
            <person name="Heimberg A.M."/>
            <person name="Jansen H.J."/>
            <person name="McCleary R.J."/>
            <person name="Kerkkamp H.M."/>
            <person name="Vos R.A."/>
            <person name="Guerreiro I."/>
            <person name="Calvete J.J."/>
            <person name="Wuster W."/>
            <person name="Woods A.E."/>
            <person name="Logan J.M."/>
            <person name="Harrison R.A."/>
            <person name="Castoe T.A."/>
            <person name="de Koning A.P."/>
            <person name="Pollock D.D."/>
            <person name="Yandell M."/>
            <person name="Calderon D."/>
            <person name="Renjifo C."/>
            <person name="Currier R.B."/>
            <person name="Salgado D."/>
            <person name="Pla D."/>
            <person name="Sanz L."/>
            <person name="Hyder A.S."/>
            <person name="Ribeiro J.M."/>
            <person name="Arntzen J.W."/>
            <person name="van den Thillart G.E."/>
            <person name="Boetzer M."/>
            <person name="Pirovano W."/>
            <person name="Dirks R.P."/>
            <person name="Spaink H.P."/>
            <person name="Duboule D."/>
            <person name="McGlinn E."/>
            <person name="Kini R.M."/>
            <person name="Richardson M.K."/>
        </authorList>
    </citation>
    <scope>NUCLEOTIDE SEQUENCE</scope>
    <source>
        <tissue evidence="2">Blood</tissue>
    </source>
</reference>
<dbReference type="Proteomes" id="UP000018936">
    <property type="component" value="Unassembled WGS sequence"/>
</dbReference>
<feature type="region of interest" description="Disordered" evidence="1">
    <location>
        <begin position="69"/>
        <end position="94"/>
    </location>
</feature>
<sequence>VLHCSNFILSVQVSFPFPRAPLFRTSPRVREKAPVCGASALLGSTRNWPRRGVGCVSLGSAVLPPRLPPEGGPRLVEAGPFPGPPAGGSLPGKDHQAAFSVNWGRGGFAGLLG</sequence>
<accession>V8P556</accession>